<sequence length="118" mass="13291">LNSSRSDIQRLAGIRSISSVIISDRDETCNRILPKFKAIIEQTLDSEEHSVAAETIVSMIEQKSLSYSEFMLLFSPMICKFVFPTTTNRFSMDFGNIWCQALCNIIDAFPNTTSINSV</sequence>
<dbReference type="EMBL" id="CAJOBI010359057">
    <property type="protein sequence ID" value="CAF5225341.1"/>
    <property type="molecule type" value="Genomic_DNA"/>
</dbReference>
<reference evidence="1" key="1">
    <citation type="submission" date="2021-02" db="EMBL/GenBank/DDBJ databases">
        <authorList>
            <person name="Nowell W R."/>
        </authorList>
    </citation>
    <scope>NUCLEOTIDE SEQUENCE</scope>
</reference>
<dbReference type="AlphaFoldDB" id="A0A8S3JZZ5"/>
<accession>A0A8S3JZZ5</accession>
<proteinExistence type="predicted"/>
<gene>
    <name evidence="1" type="ORF">SMN809_LOCUS84253</name>
</gene>
<organism evidence="1 2">
    <name type="scientific">Rotaria magnacalcarata</name>
    <dbReference type="NCBI Taxonomy" id="392030"/>
    <lineage>
        <taxon>Eukaryota</taxon>
        <taxon>Metazoa</taxon>
        <taxon>Spiralia</taxon>
        <taxon>Gnathifera</taxon>
        <taxon>Rotifera</taxon>
        <taxon>Eurotatoria</taxon>
        <taxon>Bdelloidea</taxon>
        <taxon>Philodinida</taxon>
        <taxon>Philodinidae</taxon>
        <taxon>Rotaria</taxon>
    </lineage>
</organism>
<dbReference type="Proteomes" id="UP000676336">
    <property type="component" value="Unassembled WGS sequence"/>
</dbReference>
<feature type="non-terminal residue" evidence="1">
    <location>
        <position position="1"/>
    </location>
</feature>
<evidence type="ECO:0000313" key="2">
    <source>
        <dbReference type="Proteomes" id="UP000676336"/>
    </source>
</evidence>
<evidence type="ECO:0000313" key="1">
    <source>
        <dbReference type="EMBL" id="CAF5225341.1"/>
    </source>
</evidence>
<comment type="caution">
    <text evidence="1">The sequence shown here is derived from an EMBL/GenBank/DDBJ whole genome shotgun (WGS) entry which is preliminary data.</text>
</comment>
<protein>
    <submittedName>
        <fullName evidence="1">Uncharacterized protein</fullName>
    </submittedName>
</protein>
<name>A0A8S3JZZ5_9BILA</name>